<reference evidence="2" key="1">
    <citation type="submission" date="2025-08" db="UniProtKB">
        <authorList>
            <consortium name="RefSeq"/>
        </authorList>
    </citation>
    <scope>IDENTIFICATION</scope>
    <source>
        <tissue evidence="2">Whole organism</tissue>
    </source>
</reference>
<dbReference type="GeneID" id="113202014"/>
<dbReference type="PANTHER" id="PTHR11008:SF32">
    <property type="entry name" value="CIRCADIAN CLOCK-CONTROLLED PROTEIN DAYWAKE-RELATED"/>
    <property type="match status" value="1"/>
</dbReference>
<keyword evidence="1" id="KW-1185">Reference proteome</keyword>
<evidence type="ECO:0000313" key="2">
    <source>
        <dbReference type="RefSeq" id="XP_052132832.1"/>
    </source>
</evidence>
<dbReference type="RefSeq" id="XP_052132832.1">
    <property type="nucleotide sequence ID" value="XM_052276872.1"/>
</dbReference>
<dbReference type="PANTHER" id="PTHR11008">
    <property type="entry name" value="PROTEIN TAKEOUT-LIKE PROTEIN"/>
    <property type="match status" value="1"/>
</dbReference>
<dbReference type="Proteomes" id="UP000504606">
    <property type="component" value="Unplaced"/>
</dbReference>
<evidence type="ECO:0000313" key="1">
    <source>
        <dbReference type="Proteomes" id="UP000504606"/>
    </source>
</evidence>
<dbReference type="InterPro" id="IPR010562">
    <property type="entry name" value="Haemolymph_juvenile_hormone-bd"/>
</dbReference>
<dbReference type="InterPro" id="IPR038606">
    <property type="entry name" value="To_sf"/>
</dbReference>
<dbReference type="AlphaFoldDB" id="A0A9C6XBE5"/>
<dbReference type="GO" id="GO:0005615">
    <property type="term" value="C:extracellular space"/>
    <property type="evidence" value="ECO:0007669"/>
    <property type="project" value="TreeGrafter"/>
</dbReference>
<dbReference type="Gene3D" id="3.15.10.30">
    <property type="entry name" value="Haemolymph juvenile hormone binding protein"/>
    <property type="match status" value="1"/>
</dbReference>
<gene>
    <name evidence="2" type="primary">LOC113202014</name>
</gene>
<accession>A0A9C6XBE5</accession>
<dbReference type="Pfam" id="PF06585">
    <property type="entry name" value="JHBP"/>
    <property type="match status" value="1"/>
</dbReference>
<dbReference type="SMART" id="SM00700">
    <property type="entry name" value="JHBP"/>
    <property type="match status" value="1"/>
</dbReference>
<dbReference type="KEGG" id="foc:113202014"/>
<name>A0A9C6XBE5_FRAOC</name>
<organism evidence="1 2">
    <name type="scientific">Frankliniella occidentalis</name>
    <name type="common">Western flower thrips</name>
    <name type="synonym">Euthrips occidentalis</name>
    <dbReference type="NCBI Taxonomy" id="133901"/>
    <lineage>
        <taxon>Eukaryota</taxon>
        <taxon>Metazoa</taxon>
        <taxon>Ecdysozoa</taxon>
        <taxon>Arthropoda</taxon>
        <taxon>Hexapoda</taxon>
        <taxon>Insecta</taxon>
        <taxon>Pterygota</taxon>
        <taxon>Neoptera</taxon>
        <taxon>Paraneoptera</taxon>
        <taxon>Thysanoptera</taxon>
        <taxon>Terebrantia</taxon>
        <taxon>Thripoidea</taxon>
        <taxon>Thripidae</taxon>
        <taxon>Frankliniella</taxon>
    </lineage>
</organism>
<dbReference type="OrthoDB" id="8186595at2759"/>
<proteinExistence type="predicted"/>
<sequence length="203" mass="22488">MQRAIADLSGGNAQLGTRPLDPLKVQSVHLSQGEGPFVLEMTFHDAEVDGLRGTVVQDVRADLARGEIVADLRTDSLQLRGPYDVRGRIILIPVNGNGMGIVRMDNPSMKMTMRGHQVVGDDQRNRFVVDSVDFDMVPEKTHFKFINEAKATQVEILTRVVNDNDKAIMEALRPSISATFAEEIKGYAETIFKQVAFDDMFGP</sequence>
<protein>
    <submittedName>
        <fullName evidence="2">Protein takeout-like</fullName>
    </submittedName>
</protein>